<reference evidence="2 3" key="1">
    <citation type="submission" date="2017-04" db="EMBL/GenBank/DDBJ databases">
        <title>Whole genome sequence of Bdellovibrio bacteriovorus strain SSB218315.</title>
        <authorList>
            <person name="Oyedara O."/>
            <person name="Rodriguez-Perez M.A."/>
        </authorList>
    </citation>
    <scope>NUCLEOTIDE SEQUENCE [LARGE SCALE GENOMIC DNA]</scope>
    <source>
        <strain evidence="2 3">SSB218315</strain>
    </source>
</reference>
<dbReference type="InterPro" id="IPR046433">
    <property type="entry name" value="ActCoA_hydro"/>
</dbReference>
<dbReference type="PANTHER" id="PTHR21432">
    <property type="entry name" value="ACETYL-COA HYDROLASE-RELATED"/>
    <property type="match status" value="1"/>
</dbReference>
<sequence>MDQKPRQFHSFETAVDALLNTLGPVIRVAAPLGLGKPNQLINLLYNRVKDLPDRRLEIYTALSLDIPSPQSDLERRFLSPFLDRHFGPDYPVFEYLKDRRHGELPGNVRIHEFYFQAGQALHADSAQQDYVSLNYTHVASYLVECNIEVVLQLVACRQTDQGPRYSLSCNPDLTLDVIDQYRKAEKKILLLGVVHPELPFLGTDAEVGPDYFDMIVEDPRQHRKLFALPRTPVDWTDHLIGFLASHLLEDDGTLQIGIGSLSEALVYSACLRHQKGADYEVLSEKFWQHRRHARELHLYRTPFEKGLYGTSEMVMDGFMNLRKAGILKRQVQEPVSKQKRYLHGAFFLGSSELYKWLRHLEGEEFDGLNMTRVSIVNDLYDGNELALRRQRRKARFFNTCMNVTLLGSAASDTLESGTVVSGVGGQYNFVAMAHELEGAHSVLMLRSTRQHKGRRHSNILWSHGQLTIPRHLRDIVITEYGIAYLRGKTDEEVIKELLNIADSEFQESLKIKAQKEGKLRSDYQIPEWARHNTPAELLKQAREAGFDRLFPPFAFGSDFTLDEELLALALGELRQAQEESLGKLLALLKKGFKTDPLEYQDCLKRMELNRPRGLREWLFQKLVLGALEQSKGRITSAFSAEPR</sequence>
<dbReference type="OrthoDB" id="9801795at2"/>
<dbReference type="AlphaFoldDB" id="A0A1Z3N601"/>
<protein>
    <submittedName>
        <fullName evidence="2">Acetyl-CoA hydrolase</fullName>
    </submittedName>
</protein>
<dbReference type="Pfam" id="PF13336">
    <property type="entry name" value="AcetylCoA_hyd_C"/>
    <property type="match status" value="1"/>
</dbReference>
<dbReference type="PANTHER" id="PTHR21432:SF20">
    <property type="entry name" value="ACETYL-COA HYDROLASE"/>
    <property type="match status" value="1"/>
</dbReference>
<proteinExistence type="predicted"/>
<evidence type="ECO:0000313" key="3">
    <source>
        <dbReference type="Proteomes" id="UP000197003"/>
    </source>
</evidence>
<gene>
    <name evidence="2" type="ORF">B9G79_04285</name>
</gene>
<evidence type="ECO:0000313" key="2">
    <source>
        <dbReference type="EMBL" id="ASD62841.1"/>
    </source>
</evidence>
<keyword evidence="2" id="KW-0378">Hydrolase</keyword>
<feature type="domain" description="Acetyl-CoA hydrolase/transferase C-terminal" evidence="1">
    <location>
        <begin position="349"/>
        <end position="511"/>
    </location>
</feature>
<dbReference type="InterPro" id="IPR026888">
    <property type="entry name" value="AcetylCoA_hyd_C"/>
</dbReference>
<dbReference type="GO" id="GO:0006083">
    <property type="term" value="P:acetate metabolic process"/>
    <property type="evidence" value="ECO:0007669"/>
    <property type="project" value="InterPro"/>
</dbReference>
<name>A0A1Z3N601_BDEBC</name>
<dbReference type="Gene3D" id="3.40.1080.10">
    <property type="entry name" value="Glutaconate Coenzyme A-transferase"/>
    <property type="match status" value="1"/>
</dbReference>
<dbReference type="SUPFAM" id="SSF100950">
    <property type="entry name" value="NagB/RpiA/CoA transferase-like"/>
    <property type="match status" value="1"/>
</dbReference>
<dbReference type="Proteomes" id="UP000197003">
    <property type="component" value="Chromosome"/>
</dbReference>
<dbReference type="EMBL" id="CP020946">
    <property type="protein sequence ID" value="ASD62841.1"/>
    <property type="molecule type" value="Genomic_DNA"/>
</dbReference>
<dbReference type="GO" id="GO:0016787">
    <property type="term" value="F:hydrolase activity"/>
    <property type="evidence" value="ECO:0007669"/>
    <property type="project" value="UniProtKB-KW"/>
</dbReference>
<evidence type="ECO:0000259" key="1">
    <source>
        <dbReference type="Pfam" id="PF13336"/>
    </source>
</evidence>
<dbReference type="Gene3D" id="3.40.1080.20">
    <property type="entry name" value="Acetyl-CoA hydrolase/transferase C-terminal domain"/>
    <property type="match status" value="1"/>
</dbReference>
<dbReference type="InterPro" id="IPR038460">
    <property type="entry name" value="AcetylCoA_hyd_C_sf"/>
</dbReference>
<accession>A0A1Z3N601</accession>
<dbReference type="GO" id="GO:0008775">
    <property type="term" value="F:acetate CoA-transferase activity"/>
    <property type="evidence" value="ECO:0007669"/>
    <property type="project" value="InterPro"/>
</dbReference>
<dbReference type="RefSeq" id="WP_088564458.1">
    <property type="nucleotide sequence ID" value="NZ_CP020946.1"/>
</dbReference>
<organism evidence="2 3">
    <name type="scientific">Bdellovibrio bacteriovorus</name>
    <dbReference type="NCBI Taxonomy" id="959"/>
    <lineage>
        <taxon>Bacteria</taxon>
        <taxon>Pseudomonadati</taxon>
        <taxon>Bdellovibrionota</taxon>
        <taxon>Bdellovibrionia</taxon>
        <taxon>Bdellovibrionales</taxon>
        <taxon>Pseudobdellovibrionaceae</taxon>
        <taxon>Bdellovibrio</taxon>
    </lineage>
</organism>
<dbReference type="InterPro" id="IPR037171">
    <property type="entry name" value="NagB/RpiA_transferase-like"/>
</dbReference>